<dbReference type="EMBL" id="QBKS01000003">
    <property type="protein sequence ID" value="PTX53772.1"/>
    <property type="molecule type" value="Genomic_DNA"/>
</dbReference>
<dbReference type="PANTHER" id="PTHR23502:SF132">
    <property type="entry name" value="POLYAMINE TRANSPORTER 2-RELATED"/>
    <property type="match status" value="1"/>
</dbReference>
<feature type="transmembrane region" description="Helical" evidence="8">
    <location>
        <begin position="289"/>
        <end position="310"/>
    </location>
</feature>
<keyword evidence="3 8" id="KW-0813">Transport</keyword>
<feature type="domain" description="Major facilitator superfamily (MFS) profile" evidence="9">
    <location>
        <begin position="21"/>
        <end position="405"/>
    </location>
</feature>
<dbReference type="SUPFAM" id="SSF103473">
    <property type="entry name" value="MFS general substrate transporter"/>
    <property type="match status" value="1"/>
</dbReference>
<evidence type="ECO:0000256" key="6">
    <source>
        <dbReference type="ARBA" id="ARBA00022989"/>
    </source>
</evidence>
<keyword evidence="7 8" id="KW-0472">Membrane</keyword>
<feature type="transmembrane region" description="Helical" evidence="8">
    <location>
        <begin position="316"/>
        <end position="341"/>
    </location>
</feature>
<feature type="transmembrane region" description="Helical" evidence="8">
    <location>
        <begin position="259"/>
        <end position="277"/>
    </location>
</feature>
<dbReference type="Pfam" id="PF07690">
    <property type="entry name" value="MFS_1"/>
    <property type="match status" value="1"/>
</dbReference>
<comment type="caution">
    <text evidence="8">Lacks conserved residue(s) required for the propagation of feature annotation.</text>
</comment>
<name>A0A2T6BCK5_9RHOB</name>
<dbReference type="InterPro" id="IPR011701">
    <property type="entry name" value="MFS"/>
</dbReference>
<dbReference type="InterPro" id="IPR005829">
    <property type="entry name" value="Sugar_transporter_CS"/>
</dbReference>
<feature type="transmembrane region" description="Helical" evidence="8">
    <location>
        <begin position="173"/>
        <end position="195"/>
    </location>
</feature>
<dbReference type="PROSITE" id="PS50850">
    <property type="entry name" value="MFS"/>
    <property type="match status" value="1"/>
</dbReference>
<comment type="caution">
    <text evidence="10">The sequence shown here is derived from an EMBL/GenBank/DDBJ whole genome shotgun (WGS) entry which is preliminary data.</text>
</comment>
<organism evidence="10 11">
    <name type="scientific">Litoreibacter ponti</name>
    <dbReference type="NCBI Taxonomy" id="1510457"/>
    <lineage>
        <taxon>Bacteria</taxon>
        <taxon>Pseudomonadati</taxon>
        <taxon>Pseudomonadota</taxon>
        <taxon>Alphaproteobacteria</taxon>
        <taxon>Rhodobacterales</taxon>
        <taxon>Roseobacteraceae</taxon>
        <taxon>Litoreibacter</taxon>
    </lineage>
</organism>
<feature type="transmembrane region" description="Helical" evidence="8">
    <location>
        <begin position="227"/>
        <end position="253"/>
    </location>
</feature>
<feature type="transmembrane region" description="Helical" evidence="8">
    <location>
        <begin position="87"/>
        <end position="106"/>
    </location>
</feature>
<dbReference type="GO" id="GO:0042910">
    <property type="term" value="F:xenobiotic transmembrane transporter activity"/>
    <property type="evidence" value="ECO:0007669"/>
    <property type="project" value="InterPro"/>
</dbReference>
<evidence type="ECO:0000256" key="3">
    <source>
        <dbReference type="ARBA" id="ARBA00022448"/>
    </source>
</evidence>
<keyword evidence="5 8" id="KW-0812">Transmembrane</keyword>
<evidence type="ECO:0000259" key="9">
    <source>
        <dbReference type="PROSITE" id="PS50850"/>
    </source>
</evidence>
<dbReference type="Gene3D" id="1.20.1720.10">
    <property type="entry name" value="Multidrug resistance protein D"/>
    <property type="match status" value="1"/>
</dbReference>
<dbReference type="RefSeq" id="WP_146174255.1">
    <property type="nucleotide sequence ID" value="NZ_QBKS01000003.1"/>
</dbReference>
<evidence type="ECO:0000256" key="2">
    <source>
        <dbReference type="ARBA" id="ARBA00006236"/>
    </source>
</evidence>
<evidence type="ECO:0000256" key="5">
    <source>
        <dbReference type="ARBA" id="ARBA00022692"/>
    </source>
</evidence>
<evidence type="ECO:0000256" key="7">
    <source>
        <dbReference type="ARBA" id="ARBA00023136"/>
    </source>
</evidence>
<evidence type="ECO:0000313" key="11">
    <source>
        <dbReference type="Proteomes" id="UP000243978"/>
    </source>
</evidence>
<dbReference type="AlphaFoldDB" id="A0A2T6BCK5"/>
<evidence type="ECO:0000313" key="10">
    <source>
        <dbReference type="EMBL" id="PTX53772.1"/>
    </source>
</evidence>
<dbReference type="CDD" id="cd17320">
    <property type="entry name" value="MFS_MdfA_MDR_like"/>
    <property type="match status" value="1"/>
</dbReference>
<dbReference type="GO" id="GO:0005886">
    <property type="term" value="C:plasma membrane"/>
    <property type="evidence" value="ECO:0007669"/>
    <property type="project" value="UniProtKB-SubCell"/>
</dbReference>
<evidence type="ECO:0000256" key="1">
    <source>
        <dbReference type="ARBA" id="ARBA00004651"/>
    </source>
</evidence>
<comment type="similarity">
    <text evidence="2 8">Belongs to the major facilitator superfamily. Bcr/CmlA family.</text>
</comment>
<reference evidence="10 11" key="1">
    <citation type="submission" date="2018-04" db="EMBL/GenBank/DDBJ databases">
        <title>Genomic Encyclopedia of Archaeal and Bacterial Type Strains, Phase II (KMG-II): from individual species to whole genera.</title>
        <authorList>
            <person name="Goeker M."/>
        </authorList>
    </citation>
    <scope>NUCLEOTIDE SEQUENCE [LARGE SCALE GENOMIC DNA]</scope>
    <source>
        <strain evidence="10 11">DSM 100977</strain>
    </source>
</reference>
<dbReference type="NCBIfam" id="TIGR00710">
    <property type="entry name" value="efflux_Bcr_CflA"/>
    <property type="match status" value="1"/>
</dbReference>
<dbReference type="InterPro" id="IPR020846">
    <property type="entry name" value="MFS_dom"/>
</dbReference>
<dbReference type="PANTHER" id="PTHR23502">
    <property type="entry name" value="MAJOR FACILITATOR SUPERFAMILY"/>
    <property type="match status" value="1"/>
</dbReference>
<dbReference type="GO" id="GO:1990961">
    <property type="term" value="P:xenobiotic detoxification by transmembrane export across the plasma membrane"/>
    <property type="evidence" value="ECO:0007669"/>
    <property type="project" value="InterPro"/>
</dbReference>
<feature type="transmembrane region" description="Helical" evidence="8">
    <location>
        <begin position="58"/>
        <end position="75"/>
    </location>
</feature>
<dbReference type="Proteomes" id="UP000243978">
    <property type="component" value="Unassembled WGS sequence"/>
</dbReference>
<gene>
    <name evidence="10" type="ORF">C8N43_3815</name>
</gene>
<proteinExistence type="inferred from homology"/>
<feature type="transmembrane region" description="Helical" evidence="8">
    <location>
        <begin position="384"/>
        <end position="402"/>
    </location>
</feature>
<keyword evidence="6 8" id="KW-1133">Transmembrane helix</keyword>
<protein>
    <recommendedName>
        <fullName evidence="8">Bcr/CflA family efflux transporter</fullName>
    </recommendedName>
</protein>
<accession>A0A2T6BCK5</accession>
<keyword evidence="11" id="KW-1185">Reference proteome</keyword>
<dbReference type="InterPro" id="IPR004812">
    <property type="entry name" value="Efflux_drug-R_Bcr/CmlA"/>
</dbReference>
<evidence type="ECO:0000256" key="8">
    <source>
        <dbReference type="RuleBase" id="RU365088"/>
    </source>
</evidence>
<dbReference type="InterPro" id="IPR036259">
    <property type="entry name" value="MFS_trans_sf"/>
</dbReference>
<dbReference type="PROSITE" id="PS00216">
    <property type="entry name" value="SUGAR_TRANSPORT_1"/>
    <property type="match status" value="1"/>
</dbReference>
<feature type="transmembrane region" description="Helical" evidence="8">
    <location>
        <begin position="353"/>
        <end position="378"/>
    </location>
</feature>
<keyword evidence="4" id="KW-1003">Cell membrane</keyword>
<evidence type="ECO:0000256" key="4">
    <source>
        <dbReference type="ARBA" id="ARBA00022475"/>
    </source>
</evidence>
<keyword evidence="8" id="KW-0997">Cell inner membrane</keyword>
<feature type="transmembrane region" description="Helical" evidence="8">
    <location>
        <begin position="145"/>
        <end position="167"/>
    </location>
</feature>
<sequence>MSFDHPFGQFHQRKLVATTSTILLLAGMAAVGQFASNIYTPSLPSVAHDLGVSPGASQATLAVFLCAFAIMQLVIGPLSDRYGRKPILMIGLTVFLLGTFLCNTAVDYSNLLIGRIVQGSGAAAGIVVSRATTRDSFEGVELARVLAAVTIAFALVPGLTPLIGGVVEQMLGWRAAFSITGALGLALVVIVSRALPETLATRRHVAPRSEVAEYAAILRDPVFWPNALAVACAFASMSAFFSGAPAVLIGTLGISPIEFGLYSPIAVSGFVIGGIITRKVAATAEPRSMSLLGMSIMLAGAVLLFAPPAFGMLNKFLINGAMVVHVTGLGIMLPASIAAALQRFPQKAGVAAAMQGFLQMSGGALGAASAAGLASILADLSFPTVMLCATILSWLTAVRLIPNVRQMSAASRYDSAT</sequence>
<comment type="subcellular location">
    <subcellularLocation>
        <location evidence="8">Cell inner membrane</location>
        <topology evidence="8">Multi-pass membrane protein</topology>
    </subcellularLocation>
    <subcellularLocation>
        <location evidence="1">Cell membrane</location>
        <topology evidence="1">Multi-pass membrane protein</topology>
    </subcellularLocation>
</comment>